<dbReference type="InterPro" id="IPR006477">
    <property type="entry name" value="Yir_bir_cir"/>
</dbReference>
<feature type="compositionally biased region" description="Polar residues" evidence="1">
    <location>
        <begin position="457"/>
        <end position="475"/>
    </location>
</feature>
<dbReference type="Pfam" id="PF06022">
    <property type="entry name" value="Cir_Bir_Yir"/>
    <property type="match status" value="1"/>
</dbReference>
<feature type="compositionally biased region" description="Polar residues" evidence="1">
    <location>
        <begin position="292"/>
        <end position="303"/>
    </location>
</feature>
<feature type="region of interest" description="Disordered" evidence="1">
    <location>
        <begin position="248"/>
        <end position="475"/>
    </location>
</feature>
<evidence type="ECO:0000256" key="1">
    <source>
        <dbReference type="SAM" id="MobiDB-lite"/>
    </source>
</evidence>
<dbReference type="AlphaFoldDB" id="A0A1D3L8W6"/>
<feature type="compositionally biased region" description="Pro residues" evidence="1">
    <location>
        <begin position="336"/>
        <end position="347"/>
    </location>
</feature>
<evidence type="ECO:0000256" key="2">
    <source>
        <dbReference type="SAM" id="Phobius"/>
    </source>
</evidence>
<keyword evidence="2" id="KW-0812">Transmembrane</keyword>
<feature type="region of interest" description="Disordered" evidence="1">
    <location>
        <begin position="541"/>
        <end position="619"/>
    </location>
</feature>
<keyword evidence="2" id="KW-1133">Transmembrane helix</keyword>
<organism evidence="3 4">
    <name type="scientific">Plasmodium chabaudi adami</name>
    <dbReference type="NCBI Taxonomy" id="5826"/>
    <lineage>
        <taxon>Eukaryota</taxon>
        <taxon>Sar</taxon>
        <taxon>Alveolata</taxon>
        <taxon>Apicomplexa</taxon>
        <taxon>Aconoidasida</taxon>
        <taxon>Haemosporida</taxon>
        <taxon>Plasmodiidae</taxon>
        <taxon>Plasmodium</taxon>
        <taxon>Plasmodium (Vinckeia)</taxon>
    </lineage>
</organism>
<protein>
    <submittedName>
        <fullName evidence="3">Plasmodium variant antigen protein Cir/Yir/Bir, putative</fullName>
    </submittedName>
</protein>
<proteinExistence type="predicted"/>
<dbReference type="Proteomes" id="UP000195879">
    <property type="component" value="Unassembled WGS sequence"/>
</dbReference>
<feature type="transmembrane region" description="Helical" evidence="2">
    <location>
        <begin position="654"/>
        <end position="672"/>
    </location>
</feature>
<feature type="compositionally biased region" description="Low complexity" evidence="1">
    <location>
        <begin position="280"/>
        <end position="291"/>
    </location>
</feature>
<evidence type="ECO:0000313" key="4">
    <source>
        <dbReference type="Proteomes" id="UP000195879"/>
    </source>
</evidence>
<reference evidence="3 4" key="1">
    <citation type="submission" date="2016-08" db="EMBL/GenBank/DDBJ databases">
        <authorList>
            <consortium name="Pathogen Informatics"/>
        </authorList>
    </citation>
    <scope>NUCLEOTIDE SEQUENCE [LARGE SCALE GENOMIC DNA]</scope>
    <source>
        <strain evidence="3 4">DK</strain>
    </source>
</reference>
<dbReference type="EMBL" id="FMIO01000222">
    <property type="protein sequence ID" value="SCL88135.1"/>
    <property type="molecule type" value="Genomic_DNA"/>
</dbReference>
<name>A0A1D3L8W6_PLACE</name>
<feature type="transmembrane region" description="Helical" evidence="2">
    <location>
        <begin position="739"/>
        <end position="760"/>
    </location>
</feature>
<sequence length="776" mass="89036">MSKEVCKIFLKIDDVFKNGKPNLEKINKFDEYTRACPIDNRGVQVCKDDLAGIDALYSRLFNDLFQLPLDIRNRENNDNQYAEYVMMWLSFRLFHAESYTSSTLMDFYNKYLKNTHRPFNYNDLIEKKKHLLYANLDYMSRLYSLFNEICFITLKYSANYYNANIIKKDYTKLYNKYKSLYDDINECDSYLNLLNNLKRIYDNFKNSLIRSGRSRQRGSQYVNFKNLTPTKQAKKKYTPGFNCEKCKKVDSKAKQKKIKPGPKAPKPKPEAPPPPPSETQQAPMQQLQPQPVISQSSPTTQKSPEAPSEKIEPPSPSLQESQKSETPPTKPASSTSPPPLAPQPQSPSEPTLGVQTGSPDSQGISDPTVNQLSNQENISQSSDSDQHNTEKKMEEQKGNISHKPEQSQDGQRHDSNSKKENTKDDPPNVDNNLGSQDDGKEGSNIEPQNPPIEQKDQSITQGNSPKQQKNSGNMKLQNILDIFKNTFEMYRSPFYNTYTDIGNKLYEKASSTLESVYDKSRDFANNTINYVSEQLNKALENTQPINEKKPEPSPSLPGGEKKESQDIQTPTPDGQSKDNPQTPQHTQNFGSPDNKQMNPSDPLPEKQSQTSVDSSSKTPNLEIISKDLGINIEKNIPQLLKIKDIFKGYNRPETVITVILIPIISLIIYKYLSRERTKKSEKKNMKKVINLAYGKRKTQIIIKSCDRTKDLKPVINSVDRKKDSLLNIHKLMHADPIPFINLFFLLIFLSIKENMIFWNYKFKNFYFNVKNIWLRI</sequence>
<evidence type="ECO:0000313" key="3">
    <source>
        <dbReference type="EMBL" id="SCL88135.1"/>
    </source>
</evidence>
<feature type="compositionally biased region" description="Polar residues" evidence="1">
    <location>
        <begin position="606"/>
        <end position="619"/>
    </location>
</feature>
<gene>
    <name evidence="3" type="ORF">PCHDK_000511900</name>
</gene>
<feature type="compositionally biased region" description="Basic and acidic residues" evidence="1">
    <location>
        <begin position="384"/>
        <end position="426"/>
    </location>
</feature>
<accession>A0A1D3L8W6</accession>
<feature type="compositionally biased region" description="Polar residues" evidence="1">
    <location>
        <begin position="353"/>
        <end position="383"/>
    </location>
</feature>
<feature type="compositionally biased region" description="Low complexity" evidence="1">
    <location>
        <begin position="324"/>
        <end position="335"/>
    </location>
</feature>
<keyword evidence="2" id="KW-0472">Membrane</keyword>
<feature type="compositionally biased region" description="Polar residues" evidence="1">
    <location>
        <begin position="566"/>
        <end position="599"/>
    </location>
</feature>